<dbReference type="GeneID" id="54580056"/>
<reference evidence="2" key="1">
    <citation type="journal article" date="2020" name="Stud. Mycol.">
        <title>101 Dothideomycetes genomes: a test case for predicting lifestyles and emergence of pathogens.</title>
        <authorList>
            <person name="Haridas S."/>
            <person name="Albert R."/>
            <person name="Binder M."/>
            <person name="Bloem J."/>
            <person name="Labutti K."/>
            <person name="Salamov A."/>
            <person name="Andreopoulos B."/>
            <person name="Baker S."/>
            <person name="Barry K."/>
            <person name="Bills G."/>
            <person name="Bluhm B."/>
            <person name="Cannon C."/>
            <person name="Castanera R."/>
            <person name="Culley D."/>
            <person name="Daum C."/>
            <person name="Ezra D."/>
            <person name="Gonzalez J."/>
            <person name="Henrissat B."/>
            <person name="Kuo A."/>
            <person name="Liang C."/>
            <person name="Lipzen A."/>
            <person name="Lutzoni F."/>
            <person name="Magnuson J."/>
            <person name="Mondo S."/>
            <person name="Nolan M."/>
            <person name="Ohm R."/>
            <person name="Pangilinan J."/>
            <person name="Park H.-J."/>
            <person name="Ramirez L."/>
            <person name="Alfaro M."/>
            <person name="Sun H."/>
            <person name="Tritt A."/>
            <person name="Yoshinaga Y."/>
            <person name="Zwiers L.-H."/>
            <person name="Turgeon B."/>
            <person name="Goodwin S."/>
            <person name="Spatafora J."/>
            <person name="Crous P."/>
            <person name="Grigoriev I."/>
        </authorList>
    </citation>
    <scope>NUCLEOTIDE SEQUENCE</scope>
    <source>
        <strain evidence="2">CBS 122368</strain>
    </source>
</reference>
<accession>A0A6A6IMP7</accession>
<proteinExistence type="predicted"/>
<evidence type="ECO:0000256" key="1">
    <source>
        <dbReference type="SAM" id="MobiDB-lite"/>
    </source>
</evidence>
<feature type="region of interest" description="Disordered" evidence="1">
    <location>
        <begin position="310"/>
        <end position="329"/>
    </location>
</feature>
<gene>
    <name evidence="2" type="ORF">BU26DRAFT_503901</name>
</gene>
<keyword evidence="3" id="KW-1185">Reference proteome</keyword>
<dbReference type="EMBL" id="ML987193">
    <property type="protein sequence ID" value="KAF2251378.1"/>
    <property type="molecule type" value="Genomic_DNA"/>
</dbReference>
<evidence type="ECO:0000313" key="2">
    <source>
        <dbReference type="EMBL" id="KAF2251378.1"/>
    </source>
</evidence>
<name>A0A6A6IMP7_9PLEO</name>
<evidence type="ECO:0000313" key="3">
    <source>
        <dbReference type="Proteomes" id="UP000800094"/>
    </source>
</evidence>
<dbReference type="RefSeq" id="XP_033686382.1">
    <property type="nucleotide sequence ID" value="XM_033826726.1"/>
</dbReference>
<dbReference type="Proteomes" id="UP000800094">
    <property type="component" value="Unassembled WGS sequence"/>
</dbReference>
<dbReference type="AlphaFoldDB" id="A0A6A6IMP7"/>
<organism evidence="2 3">
    <name type="scientific">Trematosphaeria pertusa</name>
    <dbReference type="NCBI Taxonomy" id="390896"/>
    <lineage>
        <taxon>Eukaryota</taxon>
        <taxon>Fungi</taxon>
        <taxon>Dikarya</taxon>
        <taxon>Ascomycota</taxon>
        <taxon>Pezizomycotina</taxon>
        <taxon>Dothideomycetes</taxon>
        <taxon>Pleosporomycetidae</taxon>
        <taxon>Pleosporales</taxon>
        <taxon>Massarineae</taxon>
        <taxon>Trematosphaeriaceae</taxon>
        <taxon>Trematosphaeria</taxon>
    </lineage>
</organism>
<protein>
    <submittedName>
        <fullName evidence="2">Uncharacterized protein</fullName>
    </submittedName>
</protein>
<sequence>MPLDPVACTEDILYQPPRPPRIHCGKTSSVSLPGADRFPHPDLLRKLQSLGILTGTAKRSSPQNPRLPKYLMSLSDLYSGFVSTGAPHGQEVPSRVRTSLTRPPSRNAAAARSVVYRPPHAARELPSYTSQLQSRQKPQLQHPRQRLYVFEPCPYRMISELPRMYLDADIAKPLAVREERAKTSFTTVGRWLLQQPGVSLDMQNPDTTIGSLLGYTIQKFAQHTQALIVPHDDRSGGKEDRRALAKHLLVHITPGRQQGREHVSCERQGHQAEPESFGRLSVWERVCGTGRAVVFDTVPPVKERFEASPSFQERRAGCGGRRGTGILRS</sequence>